<dbReference type="AlphaFoldDB" id="A0A7X8SP76"/>
<reference evidence="2 3" key="1">
    <citation type="submission" date="2020-04" db="EMBL/GenBank/DDBJ databases">
        <title>Flammeovirga sp. SR4, a novel species isolated from seawater.</title>
        <authorList>
            <person name="Wang X."/>
        </authorList>
    </citation>
    <scope>NUCLEOTIDE SEQUENCE [LARGE SCALE GENOMIC DNA]</scope>
    <source>
        <strain evidence="2 3">SR4</strain>
    </source>
</reference>
<evidence type="ECO:0000313" key="3">
    <source>
        <dbReference type="Proteomes" id="UP000585050"/>
    </source>
</evidence>
<gene>
    <name evidence="2" type="ORF">HGP29_21255</name>
</gene>
<protein>
    <recommendedName>
        <fullName evidence="4">DUF3887 domain-containing protein</fullName>
    </recommendedName>
</protein>
<comment type="caution">
    <text evidence="2">The sequence shown here is derived from an EMBL/GenBank/DDBJ whole genome shotgun (WGS) entry which is preliminary data.</text>
</comment>
<sequence length="134" mass="15697">MKLLQLLSILFFLALSNTSFSQTRFEVAEMSAYPEFTQREKEQFEHLAVEAKETEEGIELAFLSGQESNNKYINTYEYQKKENGEKIYTERSEDGHVIVMISYKKNLFSKDQIVMQQFSNNGFLMGSFIFEEAR</sequence>
<evidence type="ECO:0000256" key="1">
    <source>
        <dbReference type="SAM" id="SignalP"/>
    </source>
</evidence>
<evidence type="ECO:0000313" key="2">
    <source>
        <dbReference type="EMBL" id="NLR93742.1"/>
    </source>
</evidence>
<keyword evidence="1" id="KW-0732">Signal</keyword>
<feature type="signal peptide" evidence="1">
    <location>
        <begin position="1"/>
        <end position="21"/>
    </location>
</feature>
<dbReference type="Proteomes" id="UP000585050">
    <property type="component" value="Unassembled WGS sequence"/>
</dbReference>
<name>A0A7X8SP76_9BACT</name>
<dbReference type="RefSeq" id="WP_168884450.1">
    <property type="nucleotide sequence ID" value="NZ_JABAIL010000007.1"/>
</dbReference>
<evidence type="ECO:0008006" key="4">
    <source>
        <dbReference type="Google" id="ProtNLM"/>
    </source>
</evidence>
<proteinExistence type="predicted"/>
<organism evidence="2 3">
    <name type="scientific">Flammeovirga agarivorans</name>
    <dbReference type="NCBI Taxonomy" id="2726742"/>
    <lineage>
        <taxon>Bacteria</taxon>
        <taxon>Pseudomonadati</taxon>
        <taxon>Bacteroidota</taxon>
        <taxon>Cytophagia</taxon>
        <taxon>Cytophagales</taxon>
        <taxon>Flammeovirgaceae</taxon>
        <taxon>Flammeovirga</taxon>
    </lineage>
</organism>
<dbReference type="EMBL" id="JABAIL010000007">
    <property type="protein sequence ID" value="NLR93742.1"/>
    <property type="molecule type" value="Genomic_DNA"/>
</dbReference>
<feature type="chain" id="PRO_5030965648" description="DUF3887 domain-containing protein" evidence="1">
    <location>
        <begin position="22"/>
        <end position="134"/>
    </location>
</feature>
<accession>A0A7X8SP76</accession>
<keyword evidence="3" id="KW-1185">Reference proteome</keyword>